<dbReference type="AlphaFoldDB" id="A0A1G6A7R5"/>
<keyword evidence="4" id="KW-1185">Reference proteome</keyword>
<dbReference type="PANTHER" id="PTHR24321">
    <property type="entry name" value="DEHYDROGENASES, SHORT CHAIN"/>
    <property type="match status" value="1"/>
</dbReference>
<dbReference type="NCBIfam" id="NF005559">
    <property type="entry name" value="PRK07231.1"/>
    <property type="match status" value="1"/>
</dbReference>
<dbReference type="InterPro" id="IPR036291">
    <property type="entry name" value="NAD(P)-bd_dom_sf"/>
</dbReference>
<name>A0A1G6A7R5_9HYPH</name>
<dbReference type="Pfam" id="PF13561">
    <property type="entry name" value="adh_short_C2"/>
    <property type="match status" value="1"/>
</dbReference>
<comment type="similarity">
    <text evidence="1">Belongs to the short-chain dehydrogenases/reductases (SDR) family.</text>
</comment>
<evidence type="ECO:0000256" key="1">
    <source>
        <dbReference type="ARBA" id="ARBA00006484"/>
    </source>
</evidence>
<keyword evidence="2" id="KW-0560">Oxidoreductase</keyword>
<dbReference type="PANTHER" id="PTHR24321:SF8">
    <property type="entry name" value="ESTRADIOL 17-BETA-DEHYDROGENASE 8-RELATED"/>
    <property type="match status" value="1"/>
</dbReference>
<organism evidence="3 4">
    <name type="scientific">Bauldia litoralis</name>
    <dbReference type="NCBI Taxonomy" id="665467"/>
    <lineage>
        <taxon>Bacteria</taxon>
        <taxon>Pseudomonadati</taxon>
        <taxon>Pseudomonadota</taxon>
        <taxon>Alphaproteobacteria</taxon>
        <taxon>Hyphomicrobiales</taxon>
        <taxon>Kaistiaceae</taxon>
        <taxon>Bauldia</taxon>
    </lineage>
</organism>
<evidence type="ECO:0000313" key="4">
    <source>
        <dbReference type="Proteomes" id="UP000199071"/>
    </source>
</evidence>
<dbReference type="GO" id="GO:0016491">
    <property type="term" value="F:oxidoreductase activity"/>
    <property type="evidence" value="ECO:0007669"/>
    <property type="project" value="UniProtKB-KW"/>
</dbReference>
<sequence>MTGRLDGKIAIITGASTGIGSATVRLFVAEGAKVLAADIKEPGEEMRAALAEHAGSLVFRTLDIRSEESWAEALAACVETFGQPNALINNAGLGSSGKPVHEESLEAMRANFDTNVLGMFLGMKTVIPGMIEMGGGAIVNVSSVWGWSGIKNNVAYQTAKGAAVMLSKNAAVTYAPHNIRINCVLPGYVDTPMSRTVTPEESKMLMEFTPLGRRAEPEELAPMFVFLASDEASFVAAGNFMVDGGMAAL</sequence>
<dbReference type="FunFam" id="3.40.50.720:FF:000084">
    <property type="entry name" value="Short-chain dehydrogenase reductase"/>
    <property type="match status" value="1"/>
</dbReference>
<dbReference type="EMBL" id="FMXQ01000001">
    <property type="protein sequence ID" value="SDB04507.1"/>
    <property type="molecule type" value="Genomic_DNA"/>
</dbReference>
<evidence type="ECO:0000313" key="3">
    <source>
        <dbReference type="EMBL" id="SDB04507.1"/>
    </source>
</evidence>
<accession>A0A1G6A7R5</accession>
<dbReference type="OrthoDB" id="9780084at2"/>
<dbReference type="PRINTS" id="PR00081">
    <property type="entry name" value="GDHRDH"/>
</dbReference>
<protein>
    <submittedName>
        <fullName evidence="3">Enoyl-(Acyl carrier protein) reductase</fullName>
    </submittedName>
</protein>
<dbReference type="PRINTS" id="PR00080">
    <property type="entry name" value="SDRFAMILY"/>
</dbReference>
<gene>
    <name evidence="3" type="ORF">SAMN02982931_00277</name>
</gene>
<evidence type="ECO:0000256" key="2">
    <source>
        <dbReference type="ARBA" id="ARBA00023002"/>
    </source>
</evidence>
<dbReference type="CDD" id="cd05233">
    <property type="entry name" value="SDR_c"/>
    <property type="match status" value="1"/>
</dbReference>
<proteinExistence type="inferred from homology"/>
<dbReference type="InterPro" id="IPR002347">
    <property type="entry name" value="SDR_fam"/>
</dbReference>
<dbReference type="RefSeq" id="WP_090874419.1">
    <property type="nucleotide sequence ID" value="NZ_FMXQ01000001.1"/>
</dbReference>
<dbReference type="Proteomes" id="UP000199071">
    <property type="component" value="Unassembled WGS sequence"/>
</dbReference>
<dbReference type="SUPFAM" id="SSF51735">
    <property type="entry name" value="NAD(P)-binding Rossmann-fold domains"/>
    <property type="match status" value="1"/>
</dbReference>
<dbReference type="STRING" id="665467.SAMN02982931_00277"/>
<dbReference type="Gene3D" id="3.40.50.720">
    <property type="entry name" value="NAD(P)-binding Rossmann-like Domain"/>
    <property type="match status" value="1"/>
</dbReference>
<reference evidence="3 4" key="1">
    <citation type="submission" date="2016-10" db="EMBL/GenBank/DDBJ databases">
        <authorList>
            <person name="de Groot N.N."/>
        </authorList>
    </citation>
    <scope>NUCLEOTIDE SEQUENCE [LARGE SCALE GENOMIC DNA]</scope>
    <source>
        <strain evidence="3 4">ATCC 35022</strain>
    </source>
</reference>